<reference evidence="1" key="1">
    <citation type="submission" date="2018-02" db="EMBL/GenBank/DDBJ databases">
        <title>The genomes of Aspergillus section Nigri reveals drivers in fungal speciation.</title>
        <authorList>
            <consortium name="DOE Joint Genome Institute"/>
            <person name="Vesth T.C."/>
            <person name="Nybo J."/>
            <person name="Theobald S."/>
            <person name="Brandl J."/>
            <person name="Frisvad J.C."/>
            <person name="Nielsen K.F."/>
            <person name="Lyhne E.K."/>
            <person name="Kogle M.E."/>
            <person name="Kuo A."/>
            <person name="Riley R."/>
            <person name="Clum A."/>
            <person name="Nolan M."/>
            <person name="Lipzen A."/>
            <person name="Salamov A."/>
            <person name="Henrissat B."/>
            <person name="Wiebenga A."/>
            <person name="De vries R.P."/>
            <person name="Grigoriev I.V."/>
            <person name="Mortensen U.H."/>
            <person name="Andersen M.R."/>
            <person name="Baker S.E."/>
        </authorList>
    </citation>
    <scope>NUCLEOTIDE SEQUENCE</scope>
    <source>
        <strain evidence="1">CBS 121060</strain>
    </source>
</reference>
<sequence length="338" mass="37324">MSSIRNVIVLGSTTDFRQIDNRHNRPRDRQSPASMKAGSPNLFVTAARQRQQQSKPSTAPSSFPPHPHLKEVEVDYEFPASLTQALADQHAIVEAFNPSATIHQERIVRAALAAPSVQRLITPDFSSDTFHPHANGSTLYWTALITGPFFDWGIAQGIFWVDRTIRMVTAFGSGAQRVNMSGVDMVGRATVAVLRDPGRFRDRPAYFADFTVSSKELLGILQGRELQRQRQRQQQQQEKKGGEDDGRAWAANPARWMDGWSWPGGSGIGVPRTGSRIGSIRGRIRCWGRMGSSRRGIGMAQTLAIGLRRGLGRIGRGSGGMCLGLWIEDDWGIRGIAH</sequence>
<protein>
    <submittedName>
        <fullName evidence="1">Uncharacterized protein</fullName>
    </submittedName>
</protein>
<dbReference type="EMBL" id="KZ824949">
    <property type="protein sequence ID" value="RAH71272.1"/>
    <property type="molecule type" value="Genomic_DNA"/>
</dbReference>
<proteinExistence type="predicted"/>
<keyword evidence="2" id="KW-1185">Reference proteome</keyword>
<evidence type="ECO:0000313" key="2">
    <source>
        <dbReference type="Proteomes" id="UP000249661"/>
    </source>
</evidence>
<organism evidence="1 2">
    <name type="scientific">Aspergillus aculeatinus CBS 121060</name>
    <dbReference type="NCBI Taxonomy" id="1448322"/>
    <lineage>
        <taxon>Eukaryota</taxon>
        <taxon>Fungi</taxon>
        <taxon>Dikarya</taxon>
        <taxon>Ascomycota</taxon>
        <taxon>Pezizomycotina</taxon>
        <taxon>Eurotiomycetes</taxon>
        <taxon>Eurotiomycetidae</taxon>
        <taxon>Eurotiales</taxon>
        <taxon>Aspergillaceae</taxon>
        <taxon>Aspergillus</taxon>
        <taxon>Aspergillus subgen. Circumdati</taxon>
    </lineage>
</organism>
<dbReference type="Proteomes" id="UP000249661">
    <property type="component" value="Unassembled WGS sequence"/>
</dbReference>
<name>A0ACD1HBS9_9EURO</name>
<accession>A0ACD1HBS9</accession>
<gene>
    <name evidence="1" type="ORF">BO66DRAFT_400451</name>
</gene>
<evidence type="ECO:0000313" key="1">
    <source>
        <dbReference type="EMBL" id="RAH71272.1"/>
    </source>
</evidence>